<evidence type="ECO:0000313" key="2">
    <source>
        <dbReference type="Proteomes" id="UP000724268"/>
    </source>
</evidence>
<dbReference type="EMBL" id="JAHXRS010000029">
    <property type="protein sequence ID" value="MBW6395992.1"/>
    <property type="molecule type" value="Genomic_DNA"/>
</dbReference>
<gene>
    <name evidence="1" type="ORF">KZX47_12645</name>
</gene>
<name>A0ABS7A114_9DEIN</name>
<evidence type="ECO:0000313" key="1">
    <source>
        <dbReference type="EMBL" id="MBW6395992.1"/>
    </source>
</evidence>
<comment type="caution">
    <text evidence="1">The sequence shown here is derived from an EMBL/GenBank/DDBJ whole genome shotgun (WGS) entry which is preliminary data.</text>
</comment>
<reference evidence="1 2" key="1">
    <citation type="submission" date="2021-07" db="EMBL/GenBank/DDBJ databases">
        <title>Thermus aquaticus gen. n. and sp. n., a nonsporulating extreme thermophile.</title>
        <authorList>
            <person name="Hu C.-J."/>
            <person name="Li W.-J."/>
            <person name="Xian W.-D."/>
        </authorList>
    </citation>
    <scope>NUCLEOTIDE SEQUENCE [LARGE SCALE GENOMIC DNA]</scope>
    <source>
        <strain evidence="1 2">SYSU G05001</strain>
    </source>
</reference>
<proteinExistence type="predicted"/>
<organism evidence="1 2">
    <name type="scientific">Thermus brevis</name>
    <dbReference type="NCBI Taxonomy" id="2862456"/>
    <lineage>
        <taxon>Bacteria</taxon>
        <taxon>Thermotogati</taxon>
        <taxon>Deinococcota</taxon>
        <taxon>Deinococci</taxon>
        <taxon>Thermales</taxon>
        <taxon>Thermaceae</taxon>
        <taxon>Thermus</taxon>
    </lineage>
</organism>
<protein>
    <submittedName>
        <fullName evidence="1">Uncharacterized protein</fullName>
    </submittedName>
</protein>
<keyword evidence="2" id="KW-1185">Reference proteome</keyword>
<accession>A0ABS7A114</accession>
<dbReference type="Proteomes" id="UP000724268">
    <property type="component" value="Unassembled WGS sequence"/>
</dbReference>
<sequence>MTEPWTNAIDARLHVAPARFAVYGHLGDVVAKEFYNEEQEAWERARLQAERSGRPALVALLSSGSAWVVQGEESLLVMAEEPFPRLHLSLPAMANLTNRGSTCLLRRGPVPALGRVYEPRSAAYFALRGLSGRLLARVVALEEADEGVWVHLYAVRWGDGPWWG</sequence>